<comment type="caution">
    <text evidence="2">The sequence shown here is derived from an EMBL/GenBank/DDBJ whole genome shotgun (WGS) entry which is preliminary data.</text>
</comment>
<feature type="region of interest" description="Disordered" evidence="1">
    <location>
        <begin position="51"/>
        <end position="86"/>
    </location>
</feature>
<reference evidence="2 3" key="1">
    <citation type="journal article" date="2021" name="BMC Genomics">
        <title>Datura genome reveals duplications of psychoactive alkaloid biosynthetic genes and high mutation rate following tissue culture.</title>
        <authorList>
            <person name="Rajewski A."/>
            <person name="Carter-House D."/>
            <person name="Stajich J."/>
            <person name="Litt A."/>
        </authorList>
    </citation>
    <scope>NUCLEOTIDE SEQUENCE [LARGE SCALE GENOMIC DNA]</scope>
    <source>
        <strain evidence="2">AR-01</strain>
    </source>
</reference>
<proteinExistence type="predicted"/>
<gene>
    <name evidence="2" type="ORF">HAX54_020429</name>
</gene>
<feature type="non-terminal residue" evidence="2">
    <location>
        <position position="1"/>
    </location>
</feature>
<evidence type="ECO:0000313" key="3">
    <source>
        <dbReference type="Proteomes" id="UP000823775"/>
    </source>
</evidence>
<organism evidence="2 3">
    <name type="scientific">Datura stramonium</name>
    <name type="common">Jimsonweed</name>
    <name type="synonym">Common thornapple</name>
    <dbReference type="NCBI Taxonomy" id="4076"/>
    <lineage>
        <taxon>Eukaryota</taxon>
        <taxon>Viridiplantae</taxon>
        <taxon>Streptophyta</taxon>
        <taxon>Embryophyta</taxon>
        <taxon>Tracheophyta</taxon>
        <taxon>Spermatophyta</taxon>
        <taxon>Magnoliopsida</taxon>
        <taxon>eudicotyledons</taxon>
        <taxon>Gunneridae</taxon>
        <taxon>Pentapetalae</taxon>
        <taxon>asterids</taxon>
        <taxon>lamiids</taxon>
        <taxon>Solanales</taxon>
        <taxon>Solanaceae</taxon>
        <taxon>Solanoideae</taxon>
        <taxon>Datureae</taxon>
        <taxon>Datura</taxon>
    </lineage>
</organism>
<protein>
    <submittedName>
        <fullName evidence="2">Uncharacterized protein</fullName>
    </submittedName>
</protein>
<dbReference type="Proteomes" id="UP000823775">
    <property type="component" value="Unassembled WGS sequence"/>
</dbReference>
<accession>A0ABS8USN5</accession>
<keyword evidence="3" id="KW-1185">Reference proteome</keyword>
<name>A0ABS8USN5_DATST</name>
<dbReference type="EMBL" id="JACEIK010002465">
    <property type="protein sequence ID" value="MCD9561368.1"/>
    <property type="molecule type" value="Genomic_DNA"/>
</dbReference>
<evidence type="ECO:0000313" key="2">
    <source>
        <dbReference type="EMBL" id="MCD9561368.1"/>
    </source>
</evidence>
<evidence type="ECO:0000256" key="1">
    <source>
        <dbReference type="SAM" id="MobiDB-lite"/>
    </source>
</evidence>
<sequence length="86" mass="9530">MLDCAKVERSRVEHLHWTCKMSNTGAVKEFQAHCSPYAFHLCAADVHLNMSSPRQQDKGKSPASTKGKGKGKSKETLVPPNYNDTL</sequence>